<feature type="region of interest" description="Disordered" evidence="1">
    <location>
        <begin position="1"/>
        <end position="21"/>
    </location>
</feature>
<dbReference type="Proteomes" id="UP000797356">
    <property type="component" value="Chromosome 1"/>
</dbReference>
<evidence type="ECO:0000313" key="3">
    <source>
        <dbReference type="Proteomes" id="UP000797356"/>
    </source>
</evidence>
<proteinExistence type="predicted"/>
<feature type="compositionally biased region" description="Basic and acidic residues" evidence="1">
    <location>
        <begin position="91"/>
        <end position="101"/>
    </location>
</feature>
<evidence type="ECO:0000256" key="1">
    <source>
        <dbReference type="SAM" id="MobiDB-lite"/>
    </source>
</evidence>
<reference evidence="2" key="1">
    <citation type="journal article" date="2017" name="Gigascience">
        <title>The genome draft of coconut (Cocos nucifera).</title>
        <authorList>
            <person name="Xiao Y."/>
            <person name="Xu P."/>
            <person name="Fan H."/>
            <person name="Baudouin L."/>
            <person name="Xia W."/>
            <person name="Bocs S."/>
            <person name="Xu J."/>
            <person name="Li Q."/>
            <person name="Guo A."/>
            <person name="Zhou L."/>
            <person name="Li J."/>
            <person name="Wu Y."/>
            <person name="Ma Z."/>
            <person name="Armero A."/>
            <person name="Issali A.E."/>
            <person name="Liu N."/>
            <person name="Peng M."/>
            <person name="Yang Y."/>
        </authorList>
    </citation>
    <scope>NUCLEOTIDE SEQUENCE</scope>
    <source>
        <tissue evidence="2">Spear leaf of Hainan Tall coconut</tissue>
    </source>
</reference>
<sequence length="108" mass="12286">MSSQERTSPDGDRRGKLISDGHDVWSTQPLLTIKGRPRLNWNSNKSILSGDKKVFEELLGMKVPKLAFMRFDPRRLVEQRKRKSKYSDPLLAKKENGKDVTDSTSASP</sequence>
<reference evidence="2" key="2">
    <citation type="submission" date="2019-07" db="EMBL/GenBank/DDBJ databases">
        <authorList>
            <person name="Yang Y."/>
            <person name="Bocs S."/>
            <person name="Baudouin L."/>
        </authorList>
    </citation>
    <scope>NUCLEOTIDE SEQUENCE</scope>
    <source>
        <tissue evidence="2">Spear leaf of Hainan Tall coconut</tissue>
    </source>
</reference>
<dbReference type="EMBL" id="CM017872">
    <property type="protein sequence ID" value="KAG1326067.1"/>
    <property type="molecule type" value="Genomic_DNA"/>
</dbReference>
<organism evidence="2 3">
    <name type="scientific">Cocos nucifera</name>
    <name type="common">Coconut palm</name>
    <dbReference type="NCBI Taxonomy" id="13894"/>
    <lineage>
        <taxon>Eukaryota</taxon>
        <taxon>Viridiplantae</taxon>
        <taxon>Streptophyta</taxon>
        <taxon>Embryophyta</taxon>
        <taxon>Tracheophyta</taxon>
        <taxon>Spermatophyta</taxon>
        <taxon>Magnoliopsida</taxon>
        <taxon>Liliopsida</taxon>
        <taxon>Arecaceae</taxon>
        <taxon>Arecoideae</taxon>
        <taxon>Cocoseae</taxon>
        <taxon>Attaleinae</taxon>
        <taxon>Cocos</taxon>
    </lineage>
</organism>
<protein>
    <submittedName>
        <fullName evidence="2">Uncharacterized protein</fullName>
    </submittedName>
</protein>
<name>A0A8K0MTE9_COCNU</name>
<feature type="compositionally biased region" description="Basic and acidic residues" evidence="1">
    <location>
        <begin position="7"/>
        <end position="21"/>
    </location>
</feature>
<evidence type="ECO:0000313" key="2">
    <source>
        <dbReference type="EMBL" id="KAG1326067.1"/>
    </source>
</evidence>
<keyword evidence="3" id="KW-1185">Reference proteome</keyword>
<gene>
    <name evidence="2" type="ORF">COCNU_01G000010</name>
</gene>
<comment type="caution">
    <text evidence="2">The sequence shown here is derived from an EMBL/GenBank/DDBJ whole genome shotgun (WGS) entry which is preliminary data.</text>
</comment>
<dbReference type="AlphaFoldDB" id="A0A8K0MTE9"/>
<accession>A0A8K0MTE9</accession>
<feature type="region of interest" description="Disordered" evidence="1">
    <location>
        <begin position="78"/>
        <end position="108"/>
    </location>
</feature>